<dbReference type="InterPro" id="IPR036393">
    <property type="entry name" value="AceGlu_kinase-like_sf"/>
</dbReference>
<evidence type="ECO:0000256" key="7">
    <source>
        <dbReference type="ARBA" id="ARBA00022679"/>
    </source>
</evidence>
<evidence type="ECO:0000256" key="2">
    <source>
        <dbReference type="ARBA" id="ARBA00004791"/>
    </source>
</evidence>
<dbReference type="GO" id="GO:0005524">
    <property type="term" value="F:ATP binding"/>
    <property type="evidence" value="ECO:0007669"/>
    <property type="project" value="UniProtKB-KW"/>
</dbReference>
<dbReference type="Gene3D" id="3.40.1160.10">
    <property type="entry name" value="Acetylglutamate kinase-like"/>
    <property type="match status" value="1"/>
</dbReference>
<comment type="subcellular location">
    <subcellularLocation>
        <location evidence="1">Cytoplasm</location>
    </subcellularLocation>
</comment>
<evidence type="ECO:0000256" key="3">
    <source>
        <dbReference type="ARBA" id="ARBA00007614"/>
    </source>
</evidence>
<evidence type="ECO:0000256" key="8">
    <source>
        <dbReference type="ARBA" id="ARBA00022741"/>
    </source>
</evidence>
<keyword evidence="9 15" id="KW-0418">Kinase</keyword>
<evidence type="ECO:0000256" key="11">
    <source>
        <dbReference type="ARBA" id="ARBA00022975"/>
    </source>
</evidence>
<gene>
    <name evidence="15" type="primary">pyrH_10</name>
    <name evidence="15" type="ORF">SDC9_33945</name>
</gene>
<keyword evidence="7 15" id="KW-0808">Transferase</keyword>
<dbReference type="InterPro" id="IPR011818">
    <property type="entry name" value="Uridylate_kinase_arch/spir"/>
</dbReference>
<dbReference type="PANTHER" id="PTHR42833:SF4">
    <property type="entry name" value="URIDYLATE KINASE PUMPKIN, CHLOROPLASTIC"/>
    <property type="match status" value="1"/>
</dbReference>
<keyword evidence="8" id="KW-0547">Nucleotide-binding</keyword>
<dbReference type="EMBL" id="VSSQ01000247">
    <property type="protein sequence ID" value="MPL87932.1"/>
    <property type="molecule type" value="Genomic_DNA"/>
</dbReference>
<comment type="caution">
    <text evidence="15">The sequence shown here is derived from an EMBL/GenBank/DDBJ whole genome shotgun (WGS) entry which is preliminary data.</text>
</comment>
<feature type="domain" description="Aspartate/glutamate/uridylate kinase" evidence="14">
    <location>
        <begin position="47"/>
        <end position="248"/>
    </location>
</feature>
<dbReference type="EC" id="2.7.4.22" evidence="4"/>
<evidence type="ECO:0000256" key="6">
    <source>
        <dbReference type="ARBA" id="ARBA00022490"/>
    </source>
</evidence>
<comment type="pathway">
    <text evidence="2">Pyrimidine metabolism; CTP biosynthesis via de novo pathway; UDP from UMP (UMPK route): step 1/1.</text>
</comment>
<evidence type="ECO:0000256" key="5">
    <source>
        <dbReference type="ARBA" id="ARBA00016403"/>
    </source>
</evidence>
<dbReference type="PIRSF" id="PIRSF005650">
    <property type="entry name" value="Uridylate_kin"/>
    <property type="match status" value="1"/>
</dbReference>
<evidence type="ECO:0000256" key="4">
    <source>
        <dbReference type="ARBA" id="ARBA00012899"/>
    </source>
</evidence>
<evidence type="ECO:0000256" key="13">
    <source>
        <dbReference type="ARBA" id="ARBA00047767"/>
    </source>
</evidence>
<proteinExistence type="inferred from homology"/>
<reference evidence="15" key="1">
    <citation type="submission" date="2019-08" db="EMBL/GenBank/DDBJ databases">
        <authorList>
            <person name="Kucharzyk K."/>
            <person name="Murdoch R.W."/>
            <person name="Higgins S."/>
            <person name="Loffler F."/>
        </authorList>
    </citation>
    <scope>NUCLEOTIDE SEQUENCE</scope>
</reference>
<dbReference type="AlphaFoldDB" id="A0A644VB28"/>
<dbReference type="InterPro" id="IPR001048">
    <property type="entry name" value="Asp/Glu/Uridylate_kinase"/>
</dbReference>
<keyword evidence="6" id="KW-0963">Cytoplasm</keyword>
<dbReference type="SUPFAM" id="SSF53633">
    <property type="entry name" value="Carbamate kinase-like"/>
    <property type="match status" value="1"/>
</dbReference>
<dbReference type="InterPro" id="IPR011817">
    <property type="entry name" value="Uridylate_kinase"/>
</dbReference>
<sequence length="274" mass="30620">MFFVVKAILIIITINTTRKILKILKIMNFQMKKYYFIKLIKSLGEFMRIVAAIGGSILIKEYNYKKFQEYAEILGNLAKEHEIFVVVGGGKPARDYIQIVRDLNCGEAKCDDIGIEVTRINAKLMLLTLEDKAYQKVPHNFQEALEYSASGKIIVMGGTEPAHSTDAVSAILAEYVKADILVNLTSVDGMYTKDPNKYSDAELIEEITADEMLEAIKGKDVKAGTYEFFDMTAIQMIKRSSLETVIVNGEDPENLVKAINGEKIGTRVVPSKNS</sequence>
<dbReference type="CDD" id="cd04253">
    <property type="entry name" value="AAK_UMPK-PyrH-Pf"/>
    <property type="match status" value="1"/>
</dbReference>
<dbReference type="GO" id="GO:0006225">
    <property type="term" value="P:UDP biosynthetic process"/>
    <property type="evidence" value="ECO:0007669"/>
    <property type="project" value="TreeGrafter"/>
</dbReference>
<name>A0A644VB28_9ZZZZ</name>
<evidence type="ECO:0000256" key="10">
    <source>
        <dbReference type="ARBA" id="ARBA00022840"/>
    </source>
</evidence>
<comment type="catalytic activity">
    <reaction evidence="13">
        <text>UMP + ATP = UDP + ADP</text>
        <dbReference type="Rhea" id="RHEA:24400"/>
        <dbReference type="ChEBI" id="CHEBI:30616"/>
        <dbReference type="ChEBI" id="CHEBI:57865"/>
        <dbReference type="ChEBI" id="CHEBI:58223"/>
        <dbReference type="ChEBI" id="CHEBI:456216"/>
        <dbReference type="EC" id="2.7.4.22"/>
    </reaction>
</comment>
<protein>
    <recommendedName>
        <fullName evidence="5">Uridylate kinase</fullName>
        <ecNumber evidence="4">2.7.4.22</ecNumber>
    </recommendedName>
    <alternativeName>
        <fullName evidence="12">Uridine monophosphate kinase</fullName>
    </alternativeName>
</protein>
<comment type="similarity">
    <text evidence="3">Belongs to the UMP kinase family.</text>
</comment>
<evidence type="ECO:0000259" key="14">
    <source>
        <dbReference type="Pfam" id="PF00696"/>
    </source>
</evidence>
<dbReference type="UniPathway" id="UPA00159">
    <property type="reaction ID" value="UER00275"/>
</dbReference>
<keyword evidence="10" id="KW-0067">ATP-binding</keyword>
<dbReference type="GO" id="GO:0033862">
    <property type="term" value="F:UMP kinase activity"/>
    <property type="evidence" value="ECO:0007669"/>
    <property type="project" value="UniProtKB-EC"/>
</dbReference>
<organism evidence="15">
    <name type="scientific">bioreactor metagenome</name>
    <dbReference type="NCBI Taxonomy" id="1076179"/>
    <lineage>
        <taxon>unclassified sequences</taxon>
        <taxon>metagenomes</taxon>
        <taxon>ecological metagenomes</taxon>
    </lineage>
</organism>
<dbReference type="GO" id="GO:0005737">
    <property type="term" value="C:cytoplasm"/>
    <property type="evidence" value="ECO:0007669"/>
    <property type="project" value="UniProtKB-SubCell"/>
</dbReference>
<dbReference type="GO" id="GO:0044210">
    <property type="term" value="P:'de novo' CTP biosynthetic process"/>
    <property type="evidence" value="ECO:0007669"/>
    <property type="project" value="UniProtKB-UniPathway"/>
</dbReference>
<dbReference type="NCBIfam" id="TIGR02076">
    <property type="entry name" value="pyrH_arch"/>
    <property type="match status" value="1"/>
</dbReference>
<evidence type="ECO:0000256" key="12">
    <source>
        <dbReference type="ARBA" id="ARBA00032092"/>
    </source>
</evidence>
<dbReference type="HAMAP" id="MF_01220_A">
    <property type="entry name" value="PyrH_A"/>
    <property type="match status" value="1"/>
</dbReference>
<evidence type="ECO:0000256" key="1">
    <source>
        <dbReference type="ARBA" id="ARBA00004496"/>
    </source>
</evidence>
<keyword evidence="11" id="KW-0665">Pyrimidine biosynthesis</keyword>
<evidence type="ECO:0000256" key="9">
    <source>
        <dbReference type="ARBA" id="ARBA00022777"/>
    </source>
</evidence>
<evidence type="ECO:0000313" key="15">
    <source>
        <dbReference type="EMBL" id="MPL87932.1"/>
    </source>
</evidence>
<accession>A0A644VB28</accession>
<dbReference type="PANTHER" id="PTHR42833">
    <property type="entry name" value="URIDYLATE KINASE"/>
    <property type="match status" value="1"/>
</dbReference>
<dbReference type="Pfam" id="PF00696">
    <property type="entry name" value="AA_kinase"/>
    <property type="match status" value="1"/>
</dbReference>